<keyword evidence="4 6" id="KW-1133">Transmembrane helix</keyword>
<keyword evidence="3 6" id="KW-0812">Transmembrane</keyword>
<dbReference type="InterPro" id="IPR000045">
    <property type="entry name" value="Prepilin_IV_endopep_pep"/>
</dbReference>
<dbReference type="STRING" id="254406.SAMN04488042_106241"/>
<dbReference type="GO" id="GO:0005886">
    <property type="term" value="C:plasma membrane"/>
    <property type="evidence" value="ECO:0007669"/>
    <property type="project" value="UniProtKB-SubCell"/>
</dbReference>
<feature type="transmembrane region" description="Helical" evidence="6">
    <location>
        <begin position="96"/>
        <end position="118"/>
    </location>
</feature>
<evidence type="ECO:0000256" key="1">
    <source>
        <dbReference type="ARBA" id="ARBA00004651"/>
    </source>
</evidence>
<evidence type="ECO:0000256" key="6">
    <source>
        <dbReference type="SAM" id="Phobius"/>
    </source>
</evidence>
<keyword evidence="9" id="KW-1185">Reference proteome</keyword>
<feature type="transmembrane region" description="Helical" evidence="6">
    <location>
        <begin position="31"/>
        <end position="48"/>
    </location>
</feature>
<dbReference type="AlphaFoldDB" id="A0A1I4Q909"/>
<feature type="domain" description="Prepilin type IV endopeptidase peptidase" evidence="7">
    <location>
        <begin position="9"/>
        <end position="115"/>
    </location>
</feature>
<evidence type="ECO:0000313" key="8">
    <source>
        <dbReference type="EMBL" id="SFM36582.1"/>
    </source>
</evidence>
<dbReference type="EMBL" id="FOTQ01000006">
    <property type="protein sequence ID" value="SFM36582.1"/>
    <property type="molecule type" value="Genomic_DNA"/>
</dbReference>
<comment type="subcellular location">
    <subcellularLocation>
        <location evidence="1">Cell membrane</location>
        <topology evidence="1">Multi-pass membrane protein</topology>
    </subcellularLocation>
</comment>
<dbReference type="PANTHER" id="PTHR36506:SF1">
    <property type="entry name" value="PREFLAGELLIN PEPTIDASE"/>
    <property type="match status" value="1"/>
</dbReference>
<dbReference type="RefSeq" id="WP_165610100.1">
    <property type="nucleotide sequence ID" value="NZ_FOTQ01000006.1"/>
</dbReference>
<proteinExistence type="predicted"/>
<evidence type="ECO:0000259" key="7">
    <source>
        <dbReference type="Pfam" id="PF01478"/>
    </source>
</evidence>
<keyword evidence="2" id="KW-1003">Cell membrane</keyword>
<feature type="transmembrane region" description="Helical" evidence="6">
    <location>
        <begin position="55"/>
        <end position="76"/>
    </location>
</feature>
<dbReference type="Gene3D" id="1.20.120.1220">
    <property type="match status" value="1"/>
</dbReference>
<reference evidence="8 9" key="1">
    <citation type="submission" date="2016-10" db="EMBL/GenBank/DDBJ databases">
        <authorList>
            <person name="de Groot N.N."/>
        </authorList>
    </citation>
    <scope>NUCLEOTIDE SEQUENCE [LARGE SCALE GENOMIC DNA]</scope>
    <source>
        <strain evidence="8 9">DSM 15283</strain>
    </source>
</reference>
<evidence type="ECO:0000256" key="4">
    <source>
        <dbReference type="ARBA" id="ARBA00022989"/>
    </source>
</evidence>
<evidence type="ECO:0000256" key="2">
    <source>
        <dbReference type="ARBA" id="ARBA00022475"/>
    </source>
</evidence>
<evidence type="ECO:0000313" key="9">
    <source>
        <dbReference type="Proteomes" id="UP000199144"/>
    </source>
</evidence>
<gene>
    <name evidence="8" type="ORF">SAMN04488042_106241</name>
</gene>
<evidence type="ECO:0000256" key="3">
    <source>
        <dbReference type="ARBA" id="ARBA00022692"/>
    </source>
</evidence>
<feature type="transmembrane region" description="Helical" evidence="6">
    <location>
        <begin position="138"/>
        <end position="155"/>
    </location>
</feature>
<name>A0A1I4Q909_9RHOB</name>
<dbReference type="InterPro" id="IPR052218">
    <property type="entry name" value="Preflagellin_Peptidase"/>
</dbReference>
<accession>A0A1I4Q909</accession>
<dbReference type="Proteomes" id="UP000199144">
    <property type="component" value="Unassembled WGS sequence"/>
</dbReference>
<dbReference type="PANTHER" id="PTHR36506">
    <property type="entry name" value="PREFLAGELLIN PEPTIDASE"/>
    <property type="match status" value="1"/>
</dbReference>
<dbReference type="GO" id="GO:0004190">
    <property type="term" value="F:aspartic-type endopeptidase activity"/>
    <property type="evidence" value="ECO:0007669"/>
    <property type="project" value="InterPro"/>
</dbReference>
<protein>
    <submittedName>
        <fullName evidence="8">Prepilin peptidase CpaA</fullName>
    </submittedName>
</protein>
<dbReference type="Pfam" id="PF01478">
    <property type="entry name" value="Peptidase_A24"/>
    <property type="match status" value="1"/>
</dbReference>
<keyword evidence="5 6" id="KW-0472">Membrane</keyword>
<sequence>MSPDVLLLLLLVPLLAYMAASDVKHMRIPNWLVLCMVAVFAIFAPFMLNTDEIILRAGIATAVLVFGFVAFILGLVGGGDVKAIAALMLFVPANSISIAHFAFTLSTTMLIGIAIILIARRCVDTSNSNYVSLTVGRGYPMGLSIALAGIIFPAVL</sequence>
<evidence type="ECO:0000256" key="5">
    <source>
        <dbReference type="ARBA" id="ARBA00023136"/>
    </source>
</evidence>
<organism evidence="8 9">
    <name type="scientific">Shimia aestuarii</name>
    <dbReference type="NCBI Taxonomy" id="254406"/>
    <lineage>
        <taxon>Bacteria</taxon>
        <taxon>Pseudomonadati</taxon>
        <taxon>Pseudomonadota</taxon>
        <taxon>Alphaproteobacteria</taxon>
        <taxon>Rhodobacterales</taxon>
        <taxon>Roseobacteraceae</taxon>
    </lineage>
</organism>